<accession>A0A0C3NFX2</accession>
<feature type="non-terminal residue" evidence="1">
    <location>
        <position position="1"/>
    </location>
</feature>
<protein>
    <submittedName>
        <fullName evidence="1">Uncharacterized protein</fullName>
    </submittedName>
</protein>
<dbReference type="EMBL" id="KN832000">
    <property type="protein sequence ID" value="KIN99919.1"/>
    <property type="molecule type" value="Genomic_DNA"/>
</dbReference>
<reference evidence="2" key="2">
    <citation type="submission" date="2015-01" db="EMBL/GenBank/DDBJ databases">
        <title>Evolutionary Origins and Diversification of the Mycorrhizal Mutualists.</title>
        <authorList>
            <consortium name="DOE Joint Genome Institute"/>
            <consortium name="Mycorrhizal Genomics Consortium"/>
            <person name="Kohler A."/>
            <person name="Kuo A."/>
            <person name="Nagy L.G."/>
            <person name="Floudas D."/>
            <person name="Copeland A."/>
            <person name="Barry K.W."/>
            <person name="Cichocki N."/>
            <person name="Veneault-Fourrey C."/>
            <person name="LaButti K."/>
            <person name="Lindquist E.A."/>
            <person name="Lipzen A."/>
            <person name="Lundell T."/>
            <person name="Morin E."/>
            <person name="Murat C."/>
            <person name="Riley R."/>
            <person name="Ohm R."/>
            <person name="Sun H."/>
            <person name="Tunlid A."/>
            <person name="Henrissat B."/>
            <person name="Grigoriev I.V."/>
            <person name="Hibbett D.S."/>
            <person name="Martin F."/>
        </authorList>
    </citation>
    <scope>NUCLEOTIDE SEQUENCE [LARGE SCALE GENOMIC DNA]</scope>
    <source>
        <strain evidence="2">Marx 270</strain>
    </source>
</reference>
<dbReference type="HOGENOM" id="CLU_023805_5_2_1"/>
<dbReference type="InterPro" id="IPR027417">
    <property type="entry name" value="P-loop_NTPase"/>
</dbReference>
<proteinExistence type="predicted"/>
<name>A0A0C3NFX2_PISTI</name>
<dbReference type="Proteomes" id="UP000054217">
    <property type="component" value="Unassembled WGS sequence"/>
</dbReference>
<evidence type="ECO:0000313" key="1">
    <source>
        <dbReference type="EMBL" id="KIN99919.1"/>
    </source>
</evidence>
<evidence type="ECO:0000313" key="2">
    <source>
        <dbReference type="Proteomes" id="UP000054217"/>
    </source>
</evidence>
<dbReference type="Gene3D" id="3.40.50.300">
    <property type="entry name" value="P-loop containing nucleotide triphosphate hydrolases"/>
    <property type="match status" value="1"/>
</dbReference>
<dbReference type="AlphaFoldDB" id="A0A0C3NFX2"/>
<sequence>QAREKINHVHRFRILVVGRANAGKTTILQRLCNTTDQPEVFDGEGRKVCGMYCNSLCLHGHHNIEYEMVFKSNPHFVFHDSCGFESGSEAQFKKMREFVMDCAKTPKLEKRIHAIW</sequence>
<keyword evidence="2" id="KW-1185">Reference proteome</keyword>
<dbReference type="InParanoid" id="A0A0C3NFX2"/>
<organism evidence="1 2">
    <name type="scientific">Pisolithus tinctorius Marx 270</name>
    <dbReference type="NCBI Taxonomy" id="870435"/>
    <lineage>
        <taxon>Eukaryota</taxon>
        <taxon>Fungi</taxon>
        <taxon>Dikarya</taxon>
        <taxon>Basidiomycota</taxon>
        <taxon>Agaricomycotina</taxon>
        <taxon>Agaricomycetes</taxon>
        <taxon>Agaricomycetidae</taxon>
        <taxon>Boletales</taxon>
        <taxon>Sclerodermatineae</taxon>
        <taxon>Pisolithaceae</taxon>
        <taxon>Pisolithus</taxon>
    </lineage>
</organism>
<dbReference type="OrthoDB" id="3172613at2759"/>
<gene>
    <name evidence="1" type="ORF">M404DRAFT_153919</name>
</gene>
<dbReference type="SUPFAM" id="SSF52540">
    <property type="entry name" value="P-loop containing nucleoside triphosphate hydrolases"/>
    <property type="match status" value="1"/>
</dbReference>
<reference evidence="1 2" key="1">
    <citation type="submission" date="2014-04" db="EMBL/GenBank/DDBJ databases">
        <authorList>
            <consortium name="DOE Joint Genome Institute"/>
            <person name="Kuo A."/>
            <person name="Kohler A."/>
            <person name="Costa M.D."/>
            <person name="Nagy L.G."/>
            <person name="Floudas D."/>
            <person name="Copeland A."/>
            <person name="Barry K.W."/>
            <person name="Cichocki N."/>
            <person name="Veneault-Fourrey C."/>
            <person name="LaButti K."/>
            <person name="Lindquist E.A."/>
            <person name="Lipzen A."/>
            <person name="Lundell T."/>
            <person name="Morin E."/>
            <person name="Murat C."/>
            <person name="Sun H."/>
            <person name="Tunlid A."/>
            <person name="Henrissat B."/>
            <person name="Grigoriev I.V."/>
            <person name="Hibbett D.S."/>
            <person name="Martin F."/>
            <person name="Nordberg H.P."/>
            <person name="Cantor M.N."/>
            <person name="Hua S.X."/>
        </authorList>
    </citation>
    <scope>NUCLEOTIDE SEQUENCE [LARGE SCALE GENOMIC DNA]</scope>
    <source>
        <strain evidence="1 2">Marx 270</strain>
    </source>
</reference>